<keyword evidence="1" id="KW-0732">Signal</keyword>
<name>A0ABV0G357_9BURK</name>
<evidence type="ECO:0000313" key="2">
    <source>
        <dbReference type="EMBL" id="MEO3692135.1"/>
    </source>
</evidence>
<dbReference type="Proteomes" id="UP001495147">
    <property type="component" value="Unassembled WGS sequence"/>
</dbReference>
<evidence type="ECO:0000313" key="3">
    <source>
        <dbReference type="Proteomes" id="UP001495147"/>
    </source>
</evidence>
<gene>
    <name evidence="2" type="ORF">ABDJ85_11695</name>
</gene>
<comment type="caution">
    <text evidence="2">The sequence shown here is derived from an EMBL/GenBank/DDBJ whole genome shotgun (WGS) entry which is preliminary data.</text>
</comment>
<reference evidence="2 3" key="1">
    <citation type="submission" date="2024-05" db="EMBL/GenBank/DDBJ databases">
        <title>Roseateles sp. DJS-2-20 16S ribosomal RNA gene Genome sequencing and assembly.</title>
        <authorList>
            <person name="Woo H."/>
        </authorList>
    </citation>
    <scope>NUCLEOTIDE SEQUENCE [LARGE SCALE GENOMIC DNA]</scope>
    <source>
        <strain evidence="2 3">DJS-2-20</strain>
    </source>
</reference>
<dbReference type="EMBL" id="JBDPZD010000003">
    <property type="protein sequence ID" value="MEO3692135.1"/>
    <property type="molecule type" value="Genomic_DNA"/>
</dbReference>
<accession>A0ABV0G357</accession>
<sequence>MTPLHTARLSLAAALLCAVVSAQAETPAKPAARAAAKKPVAAAAAAAQPPELSEAGDEQLEAFQAAHLGDYNCEFKQTVQLTPYEGKRGYVTVVWNKLRYVMKPVLSHTGALRLEDVTGRTLMIQIANKSMLLDVKAGQRLVDDCIHPEQARIMAAIRAAREANPEAASSGLGIGK</sequence>
<evidence type="ECO:0000256" key="1">
    <source>
        <dbReference type="SAM" id="SignalP"/>
    </source>
</evidence>
<feature type="signal peptide" evidence="1">
    <location>
        <begin position="1"/>
        <end position="24"/>
    </location>
</feature>
<dbReference type="RefSeq" id="WP_347704961.1">
    <property type="nucleotide sequence ID" value="NZ_JBDPZD010000003.1"/>
</dbReference>
<proteinExistence type="predicted"/>
<organism evidence="2 3">
    <name type="scientific">Roseateles paludis</name>
    <dbReference type="NCBI Taxonomy" id="3145238"/>
    <lineage>
        <taxon>Bacteria</taxon>
        <taxon>Pseudomonadati</taxon>
        <taxon>Pseudomonadota</taxon>
        <taxon>Betaproteobacteria</taxon>
        <taxon>Burkholderiales</taxon>
        <taxon>Sphaerotilaceae</taxon>
        <taxon>Roseateles</taxon>
    </lineage>
</organism>
<keyword evidence="3" id="KW-1185">Reference proteome</keyword>
<protein>
    <submittedName>
        <fullName evidence="2">Uncharacterized protein</fullName>
    </submittedName>
</protein>
<feature type="chain" id="PRO_5045059310" evidence="1">
    <location>
        <begin position="25"/>
        <end position="176"/>
    </location>
</feature>